<dbReference type="SUPFAM" id="SSF53383">
    <property type="entry name" value="PLP-dependent transferases"/>
    <property type="match status" value="1"/>
</dbReference>
<keyword evidence="5" id="KW-0663">Pyridoxal phosphate</keyword>
<comment type="similarity">
    <text evidence="2">Belongs to the class-V pyridoxal-phosphate-dependent aminotransferase family. NifS/IscS subfamily.</text>
</comment>
<evidence type="ECO:0000256" key="8">
    <source>
        <dbReference type="ARBA" id="ARBA00050776"/>
    </source>
</evidence>
<dbReference type="RefSeq" id="WP_343187530.1">
    <property type="nucleotide sequence ID" value="NZ_JBCITM010000037.1"/>
</dbReference>
<keyword evidence="3" id="KW-0808">Transferase</keyword>
<evidence type="ECO:0000313" key="10">
    <source>
        <dbReference type="EMBL" id="MEN1762276.1"/>
    </source>
</evidence>
<evidence type="ECO:0000256" key="5">
    <source>
        <dbReference type="ARBA" id="ARBA00022898"/>
    </source>
</evidence>
<dbReference type="PANTHER" id="PTHR11601:SF34">
    <property type="entry name" value="CYSTEINE DESULFURASE"/>
    <property type="match status" value="1"/>
</dbReference>
<dbReference type="Gene3D" id="1.10.260.50">
    <property type="match status" value="1"/>
</dbReference>
<dbReference type="InterPro" id="IPR015422">
    <property type="entry name" value="PyrdxlP-dep_Trfase_small"/>
</dbReference>
<organism evidence="10 11">
    <name type="scientific">Anoxynatronum sibiricum</name>
    <dbReference type="NCBI Taxonomy" id="210623"/>
    <lineage>
        <taxon>Bacteria</taxon>
        <taxon>Bacillati</taxon>
        <taxon>Bacillota</taxon>
        <taxon>Clostridia</taxon>
        <taxon>Eubacteriales</taxon>
        <taxon>Clostridiaceae</taxon>
        <taxon>Anoxynatronum</taxon>
    </lineage>
</organism>
<dbReference type="PIRSF" id="PIRSF005572">
    <property type="entry name" value="NifS"/>
    <property type="match status" value="1"/>
</dbReference>
<reference evidence="10 11" key="1">
    <citation type="submission" date="2024-04" db="EMBL/GenBank/DDBJ databases">
        <title>Genome sequencing and metabolic network reconstruction of aminoacids and betaine degradation by Anoxynatronum sibiricum.</title>
        <authorList>
            <person name="Detkova E.N."/>
            <person name="Boltjanskaja Y.V."/>
            <person name="Mardanov A.V."/>
            <person name="Kevbrin V."/>
        </authorList>
    </citation>
    <scope>NUCLEOTIDE SEQUENCE [LARGE SCALE GENOMIC DNA]</scope>
    <source>
        <strain evidence="10 11">Z-7981</strain>
    </source>
</reference>
<evidence type="ECO:0000256" key="7">
    <source>
        <dbReference type="ARBA" id="ARBA00023014"/>
    </source>
</evidence>
<keyword evidence="11" id="KW-1185">Reference proteome</keyword>
<dbReference type="Pfam" id="PF00266">
    <property type="entry name" value="Aminotran_5"/>
    <property type="match status" value="1"/>
</dbReference>
<accession>A0ABU9VYQ7</accession>
<comment type="caution">
    <text evidence="10">The sequence shown here is derived from an EMBL/GenBank/DDBJ whole genome shotgun (WGS) entry which is preliminary data.</text>
</comment>
<evidence type="ECO:0000256" key="4">
    <source>
        <dbReference type="ARBA" id="ARBA00022723"/>
    </source>
</evidence>
<keyword evidence="6" id="KW-0408">Iron</keyword>
<evidence type="ECO:0000259" key="9">
    <source>
        <dbReference type="Pfam" id="PF00266"/>
    </source>
</evidence>
<evidence type="ECO:0000256" key="3">
    <source>
        <dbReference type="ARBA" id="ARBA00022679"/>
    </source>
</evidence>
<sequence length="383" mass="42185">MEIYLDNASTTKLDVSVMRVMNQSYQEDYANPSSIHHAGYSVKQKMEMSRKTIKDLLHVSSGELVFTSGGSEGNNLAIMGTHGWKFGRYQWVCSAIEHPSVMMPYSFLKKSGEQVFQIPCQKDGMIDVAALESMVTSETAMVSLMHINNETGIKQPLEAAIKVIRDCNPNTLIHIDGIQAVGKIRVNVSALQADFYSISGHKFNGPRGVGALYIRYPQKVKSMIIGGGQENGIRAGTENIAGIAGMEAALELKINGLNEKIINTRNMRCQMIETLKSVLDDVHIIEAAEDNQAPGILQICIEGTKSEVMLRMLSDDGIHLSAGSACSSHKAGSHVLKAMKVPDHLIEGALRVSFDESLTLEEVDYFSDCLVRNTKKMRKMMKR</sequence>
<dbReference type="InterPro" id="IPR015424">
    <property type="entry name" value="PyrdxlP-dep_Trfase"/>
</dbReference>
<dbReference type="InterPro" id="IPR016454">
    <property type="entry name" value="Cysteine_dSase"/>
</dbReference>
<protein>
    <submittedName>
        <fullName evidence="10">Cysteine desulfurase family protein</fullName>
    </submittedName>
</protein>
<comment type="cofactor">
    <cofactor evidence="1">
        <name>pyridoxal 5'-phosphate</name>
        <dbReference type="ChEBI" id="CHEBI:597326"/>
    </cofactor>
</comment>
<dbReference type="PANTHER" id="PTHR11601">
    <property type="entry name" value="CYSTEINE DESULFURYLASE FAMILY MEMBER"/>
    <property type="match status" value="1"/>
</dbReference>
<evidence type="ECO:0000256" key="1">
    <source>
        <dbReference type="ARBA" id="ARBA00001933"/>
    </source>
</evidence>
<keyword evidence="7" id="KW-0411">Iron-sulfur</keyword>
<keyword evidence="4" id="KW-0479">Metal-binding</keyword>
<name>A0ABU9VYQ7_9CLOT</name>
<evidence type="ECO:0000313" key="11">
    <source>
        <dbReference type="Proteomes" id="UP001407405"/>
    </source>
</evidence>
<dbReference type="InterPro" id="IPR000192">
    <property type="entry name" value="Aminotrans_V_dom"/>
</dbReference>
<comment type="catalytic activity">
    <reaction evidence="8">
        <text>(sulfur carrier)-H + L-cysteine = (sulfur carrier)-SH + L-alanine</text>
        <dbReference type="Rhea" id="RHEA:43892"/>
        <dbReference type="Rhea" id="RHEA-COMP:14737"/>
        <dbReference type="Rhea" id="RHEA-COMP:14739"/>
        <dbReference type="ChEBI" id="CHEBI:29917"/>
        <dbReference type="ChEBI" id="CHEBI:35235"/>
        <dbReference type="ChEBI" id="CHEBI:57972"/>
        <dbReference type="ChEBI" id="CHEBI:64428"/>
        <dbReference type="EC" id="2.8.1.7"/>
    </reaction>
</comment>
<proteinExistence type="inferred from homology"/>
<dbReference type="Proteomes" id="UP001407405">
    <property type="component" value="Unassembled WGS sequence"/>
</dbReference>
<dbReference type="Gene3D" id="3.40.640.10">
    <property type="entry name" value="Type I PLP-dependent aspartate aminotransferase-like (Major domain)"/>
    <property type="match status" value="1"/>
</dbReference>
<dbReference type="Gene3D" id="3.90.1150.10">
    <property type="entry name" value="Aspartate Aminotransferase, domain 1"/>
    <property type="match status" value="1"/>
</dbReference>
<feature type="domain" description="Aminotransferase class V" evidence="9">
    <location>
        <begin position="3"/>
        <end position="366"/>
    </location>
</feature>
<gene>
    <name evidence="10" type="ORF">AAIG11_17445</name>
</gene>
<dbReference type="EMBL" id="JBCITM010000037">
    <property type="protein sequence ID" value="MEN1762276.1"/>
    <property type="molecule type" value="Genomic_DNA"/>
</dbReference>
<evidence type="ECO:0000256" key="2">
    <source>
        <dbReference type="ARBA" id="ARBA00006490"/>
    </source>
</evidence>
<dbReference type="InterPro" id="IPR015421">
    <property type="entry name" value="PyrdxlP-dep_Trfase_major"/>
</dbReference>
<evidence type="ECO:0000256" key="6">
    <source>
        <dbReference type="ARBA" id="ARBA00023004"/>
    </source>
</evidence>